<protein>
    <submittedName>
        <fullName evidence="1">DUF2917 domain-containing protein</fullName>
    </submittedName>
</protein>
<proteinExistence type="predicted"/>
<dbReference type="Pfam" id="PF11142">
    <property type="entry name" value="DUF2917"/>
    <property type="match status" value="1"/>
</dbReference>
<dbReference type="RefSeq" id="WP_313867159.1">
    <property type="nucleotide sequence ID" value="NZ_CP132507.1"/>
</dbReference>
<name>A0ABZ0AYW0_9BURK</name>
<keyword evidence="2" id="KW-1185">Reference proteome</keyword>
<evidence type="ECO:0000313" key="2">
    <source>
        <dbReference type="Proteomes" id="UP001302257"/>
    </source>
</evidence>
<reference evidence="1 2" key="1">
    <citation type="submission" date="2023-08" db="EMBL/GenBank/DDBJ databases">
        <title>Rhodoferax potami sp. nov. and Rhodoferax mekongensis sp. nov., isolated from the Mekong River in Thailand.</title>
        <authorList>
            <person name="Kitikhun S."/>
            <person name="Charoenyingcharoen P."/>
            <person name="Siriarchawattana P."/>
            <person name="Likhitrattanapisal S."/>
            <person name="Nilsakha T."/>
            <person name="Chanpet A."/>
            <person name="Rattanawaree P."/>
            <person name="Ingsriswang S."/>
        </authorList>
    </citation>
    <scope>NUCLEOTIDE SEQUENCE [LARGE SCALE GENOMIC DNA]</scope>
    <source>
        <strain evidence="1 2">TBRC 17307</strain>
    </source>
</reference>
<dbReference type="EMBL" id="CP132507">
    <property type="protein sequence ID" value="WNO04308.1"/>
    <property type="molecule type" value="Genomic_DNA"/>
</dbReference>
<dbReference type="InterPro" id="IPR021317">
    <property type="entry name" value="DUF2917"/>
</dbReference>
<evidence type="ECO:0000313" key="1">
    <source>
        <dbReference type="EMBL" id="WNO04308.1"/>
    </source>
</evidence>
<sequence length="188" mass="19924">MSSQSPFSPSSLQAFVSASLSGVNLGAPAAPGVDVEMGKVALCENTPWTLPQGRAVTLKPRTAGVLRVISGRAWATLDVSRNTPLTETGDHFVALGHDLQLRAGQRVVVEAWAYKGQDGIQLQWVPAPENCAASRWQVAVVDPVRDIGHGMALVARAMWRLVAGLAGYAEYLTAGRGRVLRGLESNAP</sequence>
<organism evidence="1 2">
    <name type="scientific">Rhodoferax mekongensis</name>
    <dbReference type="NCBI Taxonomy" id="3068341"/>
    <lineage>
        <taxon>Bacteria</taxon>
        <taxon>Pseudomonadati</taxon>
        <taxon>Pseudomonadota</taxon>
        <taxon>Betaproteobacteria</taxon>
        <taxon>Burkholderiales</taxon>
        <taxon>Comamonadaceae</taxon>
        <taxon>Rhodoferax</taxon>
    </lineage>
</organism>
<dbReference type="Proteomes" id="UP001302257">
    <property type="component" value="Chromosome"/>
</dbReference>
<accession>A0ABZ0AYW0</accession>
<gene>
    <name evidence="1" type="ORF">RAN89_15580</name>
</gene>